<evidence type="ECO:0000256" key="5">
    <source>
        <dbReference type="SAM" id="Coils"/>
    </source>
</evidence>
<dbReference type="SMART" id="SM00312">
    <property type="entry name" value="PX"/>
    <property type="match status" value="1"/>
</dbReference>
<evidence type="ECO:0000256" key="6">
    <source>
        <dbReference type="SAM" id="MobiDB-lite"/>
    </source>
</evidence>
<dbReference type="PROSITE" id="PS50195">
    <property type="entry name" value="PX"/>
    <property type="match status" value="1"/>
</dbReference>
<evidence type="ECO:0000256" key="1">
    <source>
        <dbReference type="ARBA" id="ARBA00004116"/>
    </source>
</evidence>
<comment type="subcellular location">
    <subcellularLocation>
        <location evidence="1">Vacuole</location>
    </subcellularLocation>
</comment>
<comment type="function">
    <text evidence="4">Essential for proper morphogenesis of the vacuole. May exist as structural reinforcement on the surface of the vacuolar membrane and be required for maintenance against rupture by osmotic pressure.</text>
</comment>
<dbReference type="SUPFAM" id="SSF64268">
    <property type="entry name" value="PX domain"/>
    <property type="match status" value="1"/>
</dbReference>
<feature type="coiled-coil region" evidence="5">
    <location>
        <begin position="250"/>
        <end position="312"/>
    </location>
</feature>
<dbReference type="GO" id="GO:0000329">
    <property type="term" value="C:fungal-type vacuole membrane"/>
    <property type="evidence" value="ECO:0007669"/>
    <property type="project" value="UniProtKB-ARBA"/>
</dbReference>
<dbReference type="PROSITE" id="PS50192">
    <property type="entry name" value="T_SNARE"/>
    <property type="match status" value="1"/>
</dbReference>
<dbReference type="PhylomeDB" id="A0A060T575"/>
<evidence type="ECO:0000259" key="8">
    <source>
        <dbReference type="PROSITE" id="PS50195"/>
    </source>
</evidence>
<evidence type="ECO:0000256" key="4">
    <source>
        <dbReference type="ARBA" id="ARBA00054927"/>
    </source>
</evidence>
<proteinExistence type="predicted"/>
<dbReference type="Pfam" id="PF00787">
    <property type="entry name" value="PX"/>
    <property type="match status" value="1"/>
</dbReference>
<feature type="compositionally biased region" description="Polar residues" evidence="6">
    <location>
        <begin position="215"/>
        <end position="228"/>
    </location>
</feature>
<evidence type="ECO:0000256" key="2">
    <source>
        <dbReference type="ARBA" id="ARBA00022554"/>
    </source>
</evidence>
<organism evidence="9">
    <name type="scientific">Blastobotrys adeninivorans</name>
    <name type="common">Yeast</name>
    <name type="synonym">Arxula adeninivorans</name>
    <dbReference type="NCBI Taxonomy" id="409370"/>
    <lineage>
        <taxon>Eukaryota</taxon>
        <taxon>Fungi</taxon>
        <taxon>Dikarya</taxon>
        <taxon>Ascomycota</taxon>
        <taxon>Saccharomycotina</taxon>
        <taxon>Dipodascomycetes</taxon>
        <taxon>Dipodascales</taxon>
        <taxon>Trichomonascaceae</taxon>
        <taxon>Blastobotrys</taxon>
    </lineage>
</organism>
<protein>
    <submittedName>
        <fullName evidence="9">ARAD1C09724p</fullName>
    </submittedName>
</protein>
<evidence type="ECO:0000259" key="7">
    <source>
        <dbReference type="PROSITE" id="PS50192"/>
    </source>
</evidence>
<gene>
    <name evidence="9" type="ORF">GNLVRS02_ARAD1C09724g</name>
</gene>
<dbReference type="GO" id="GO:0016192">
    <property type="term" value="P:vesicle-mediated transport"/>
    <property type="evidence" value="ECO:0007669"/>
    <property type="project" value="UniProtKB-ARBA"/>
</dbReference>
<dbReference type="PANTHER" id="PTHR22775:SF47">
    <property type="entry name" value="MEIOTICALLY UP-REGULATED GENE 122 PROTEIN"/>
    <property type="match status" value="1"/>
</dbReference>
<feature type="compositionally biased region" description="Low complexity" evidence="6">
    <location>
        <begin position="203"/>
        <end position="214"/>
    </location>
</feature>
<dbReference type="GO" id="GO:0097576">
    <property type="term" value="P:vacuole fusion"/>
    <property type="evidence" value="ECO:0007669"/>
    <property type="project" value="UniProtKB-ARBA"/>
</dbReference>
<dbReference type="FunFam" id="1.20.5.110:FF:000058">
    <property type="entry name" value="VAM7p Vacuolar SNARE protein"/>
    <property type="match status" value="1"/>
</dbReference>
<evidence type="ECO:0000313" key="9">
    <source>
        <dbReference type="EMBL" id="CDP34321.1"/>
    </source>
</evidence>
<evidence type="ECO:0000256" key="3">
    <source>
        <dbReference type="ARBA" id="ARBA00023054"/>
    </source>
</evidence>
<dbReference type="CDD" id="cd15858">
    <property type="entry name" value="SNARE_VAM7"/>
    <property type="match status" value="1"/>
</dbReference>
<keyword evidence="3 5" id="KW-0175">Coiled coil</keyword>
<dbReference type="AlphaFoldDB" id="A0A060T575"/>
<feature type="domain" description="T-SNARE coiled-coil homology" evidence="7">
    <location>
        <begin position="254"/>
        <end position="316"/>
    </location>
</feature>
<dbReference type="Gene3D" id="3.30.1520.10">
    <property type="entry name" value="Phox-like domain"/>
    <property type="match status" value="1"/>
</dbReference>
<reference evidence="9" key="2">
    <citation type="submission" date="2014-06" db="EMBL/GenBank/DDBJ databases">
        <title>The complete genome of Blastobotrys (Arxula) adeninivorans LS3 - a yeast of biotechnological interest.</title>
        <authorList>
            <person name="Kunze G."/>
            <person name="Gaillardin C."/>
            <person name="Czernicka M."/>
            <person name="Durrens P."/>
            <person name="Martin T."/>
            <person name="Boer E."/>
            <person name="Gabaldon T."/>
            <person name="Cruz J."/>
            <person name="Talla E."/>
            <person name="Marck C."/>
            <person name="Goffeau A."/>
            <person name="Barbe V."/>
            <person name="Baret P."/>
            <person name="Baronian K."/>
            <person name="Beier S."/>
            <person name="Bleykasten C."/>
            <person name="Bode R."/>
            <person name="Casaregola S."/>
            <person name="Despons L."/>
            <person name="Fairhead C."/>
            <person name="Giersberg M."/>
            <person name="Gierski P."/>
            <person name="Hahnel U."/>
            <person name="Hartmann A."/>
            <person name="Jankowska D."/>
            <person name="Jubin C."/>
            <person name="Jung P."/>
            <person name="Lafontaine I."/>
            <person name="Leh-Louis V."/>
            <person name="Lemaire M."/>
            <person name="Marcet-Houben M."/>
            <person name="Mascher M."/>
            <person name="Morel G."/>
            <person name="Richard G.-F."/>
            <person name="Riechen J."/>
            <person name="Sacerdot C."/>
            <person name="Sarkar A."/>
            <person name="Savel G."/>
            <person name="Schacherer J."/>
            <person name="Sherman D."/>
            <person name="Straub M.-L."/>
            <person name="Stein N."/>
            <person name="Thierry A."/>
            <person name="Trautwein-Schult A."/>
            <person name="Westhof E."/>
            <person name="Worch S."/>
            <person name="Dujon B."/>
            <person name="Souciet J.-L."/>
            <person name="Wincker P."/>
            <person name="Scholz U."/>
            <person name="Neuveglise N."/>
        </authorList>
    </citation>
    <scope>NUCLEOTIDE SEQUENCE</scope>
    <source>
        <strain evidence="9">LS3</strain>
    </source>
</reference>
<sequence length="317" mass="35554">MNVSVPQFDQGSPTKFAIAVNVDRVSFTVHKRYSDFCAFDEQIQYEMGEPTPAPLPPKKWVGNKNPQFLEDRRRGLELYLRAIIRRQEWRESLAFQQFLEVAKHAKESKPSTAVLRSQWLKDAEDARSIIASATSSMSSSSSTPSVSAQVRRAAVVAATKVKDLELALKEDSSLGEGEYRRRKDIVDELSRAAQTLTRPPLPGSSSSRSPSPSLFDSNTNATSNTTGRSRVLGAAAETNRTRDLDNRGILQLQTDQMQEQEAALEQLRATISRQRELGETINEELTYQNELLDDLDTNVHATNARLNQARRQVKKFT</sequence>
<dbReference type="InterPro" id="IPR001683">
    <property type="entry name" value="PX_dom"/>
</dbReference>
<dbReference type="InterPro" id="IPR036871">
    <property type="entry name" value="PX_dom_sf"/>
</dbReference>
<dbReference type="SUPFAM" id="SSF58038">
    <property type="entry name" value="SNARE fusion complex"/>
    <property type="match status" value="1"/>
</dbReference>
<dbReference type="GO" id="GO:0035091">
    <property type="term" value="F:phosphatidylinositol binding"/>
    <property type="evidence" value="ECO:0007669"/>
    <property type="project" value="InterPro"/>
</dbReference>
<accession>A0A060T575</accession>
<reference evidence="9" key="1">
    <citation type="submission" date="2014-02" db="EMBL/GenBank/DDBJ databases">
        <authorList>
            <person name="Genoscope - CEA"/>
        </authorList>
    </citation>
    <scope>NUCLEOTIDE SEQUENCE</scope>
    <source>
        <strain evidence="9">LS3</strain>
    </source>
</reference>
<dbReference type="PANTHER" id="PTHR22775">
    <property type="entry name" value="SORTING NEXIN"/>
    <property type="match status" value="1"/>
</dbReference>
<keyword evidence="2" id="KW-0926">Vacuole</keyword>
<name>A0A060T575_BLAAD</name>
<dbReference type="InterPro" id="IPR000727">
    <property type="entry name" value="T_SNARE_dom"/>
</dbReference>
<dbReference type="GO" id="GO:0007034">
    <property type="term" value="P:vacuolar transport"/>
    <property type="evidence" value="ECO:0007669"/>
    <property type="project" value="UniProtKB-ARBA"/>
</dbReference>
<dbReference type="SMART" id="SM00397">
    <property type="entry name" value="t_SNARE"/>
    <property type="match status" value="1"/>
</dbReference>
<feature type="region of interest" description="Disordered" evidence="6">
    <location>
        <begin position="192"/>
        <end position="229"/>
    </location>
</feature>
<dbReference type="EMBL" id="HG937693">
    <property type="protein sequence ID" value="CDP34321.1"/>
    <property type="molecule type" value="Genomic_DNA"/>
</dbReference>
<feature type="domain" description="PX" evidence="8">
    <location>
        <begin position="1"/>
        <end position="105"/>
    </location>
</feature>
<dbReference type="Gene3D" id="1.20.5.110">
    <property type="match status" value="1"/>
</dbReference>